<accession>A0A0E9XYA9</accession>
<reference evidence="1" key="2">
    <citation type="journal article" date="2015" name="Fish Shellfish Immunol.">
        <title>Early steps in the European eel (Anguilla anguilla)-Vibrio vulnificus interaction in the gills: Role of the RtxA13 toxin.</title>
        <authorList>
            <person name="Callol A."/>
            <person name="Pajuelo D."/>
            <person name="Ebbesson L."/>
            <person name="Teles M."/>
            <person name="MacKenzie S."/>
            <person name="Amaro C."/>
        </authorList>
    </citation>
    <scope>NUCLEOTIDE SEQUENCE</scope>
</reference>
<protein>
    <submittedName>
        <fullName evidence="1">Uncharacterized protein</fullName>
    </submittedName>
</protein>
<proteinExistence type="predicted"/>
<evidence type="ECO:0000313" key="1">
    <source>
        <dbReference type="EMBL" id="JAI06811.1"/>
    </source>
</evidence>
<organism evidence="1">
    <name type="scientific">Anguilla anguilla</name>
    <name type="common">European freshwater eel</name>
    <name type="synonym">Muraena anguilla</name>
    <dbReference type="NCBI Taxonomy" id="7936"/>
    <lineage>
        <taxon>Eukaryota</taxon>
        <taxon>Metazoa</taxon>
        <taxon>Chordata</taxon>
        <taxon>Craniata</taxon>
        <taxon>Vertebrata</taxon>
        <taxon>Euteleostomi</taxon>
        <taxon>Actinopterygii</taxon>
        <taxon>Neopterygii</taxon>
        <taxon>Teleostei</taxon>
        <taxon>Anguilliformes</taxon>
        <taxon>Anguillidae</taxon>
        <taxon>Anguilla</taxon>
    </lineage>
</organism>
<name>A0A0E9XYA9_ANGAN</name>
<sequence length="34" mass="4107">MLTCNTFPLCLRVLNSIHFYFMHTVVQFLLKTFQ</sequence>
<reference evidence="1" key="1">
    <citation type="submission" date="2014-11" db="EMBL/GenBank/DDBJ databases">
        <authorList>
            <person name="Amaro Gonzalez C."/>
        </authorList>
    </citation>
    <scope>NUCLEOTIDE SEQUENCE</scope>
</reference>
<dbReference type="AlphaFoldDB" id="A0A0E9XYA9"/>
<dbReference type="EMBL" id="GBXM01001767">
    <property type="protein sequence ID" value="JAI06811.1"/>
    <property type="molecule type" value="Transcribed_RNA"/>
</dbReference>